<accession>A0A9P7KBU3</accession>
<proteinExistence type="predicted"/>
<name>A0A9P7KBU3_9AGAR</name>
<dbReference type="Proteomes" id="UP000775547">
    <property type="component" value="Unassembled WGS sequence"/>
</dbReference>
<keyword evidence="2" id="KW-1185">Reference proteome</keyword>
<comment type="caution">
    <text evidence="1">The sequence shown here is derived from an EMBL/GenBank/DDBJ whole genome shotgun (WGS) entry which is preliminary data.</text>
</comment>
<protein>
    <submittedName>
        <fullName evidence="1">Uncharacterized protein</fullName>
    </submittedName>
</protein>
<organism evidence="1 2">
    <name type="scientific">Asterophora parasitica</name>
    <dbReference type="NCBI Taxonomy" id="117018"/>
    <lineage>
        <taxon>Eukaryota</taxon>
        <taxon>Fungi</taxon>
        <taxon>Dikarya</taxon>
        <taxon>Basidiomycota</taxon>
        <taxon>Agaricomycotina</taxon>
        <taxon>Agaricomycetes</taxon>
        <taxon>Agaricomycetidae</taxon>
        <taxon>Agaricales</taxon>
        <taxon>Tricholomatineae</taxon>
        <taxon>Lyophyllaceae</taxon>
        <taxon>Asterophora</taxon>
    </lineage>
</organism>
<reference evidence="1" key="2">
    <citation type="submission" date="2021-10" db="EMBL/GenBank/DDBJ databases">
        <title>Phylogenomics reveals ancestral predisposition of the termite-cultivated fungus Termitomyces towards a domesticated lifestyle.</title>
        <authorList>
            <person name="Auxier B."/>
            <person name="Grum-Grzhimaylo A."/>
            <person name="Cardenas M.E."/>
            <person name="Lodge J.D."/>
            <person name="Laessoe T."/>
            <person name="Pedersen O."/>
            <person name="Smith M.E."/>
            <person name="Kuyper T.W."/>
            <person name="Franco-Molano E.A."/>
            <person name="Baroni T.J."/>
            <person name="Aanen D.K."/>
        </authorList>
    </citation>
    <scope>NUCLEOTIDE SEQUENCE</scope>
    <source>
        <strain evidence="1">AP01</strain>
        <tissue evidence="1">Mycelium</tissue>
    </source>
</reference>
<gene>
    <name evidence="1" type="ORF">DXG03_000968</name>
</gene>
<evidence type="ECO:0000313" key="1">
    <source>
        <dbReference type="EMBL" id="KAG5643424.1"/>
    </source>
</evidence>
<evidence type="ECO:0000313" key="2">
    <source>
        <dbReference type="Proteomes" id="UP000775547"/>
    </source>
</evidence>
<dbReference type="AlphaFoldDB" id="A0A9P7KBU3"/>
<sequence>MLRIVSTVSRPTSTGLLGKVSTHSRRTIASTSAKQAEITLTVNGKEVTVPQGALVHATVLAALS</sequence>
<dbReference type="EMBL" id="JABCKV010000114">
    <property type="protein sequence ID" value="KAG5643424.1"/>
    <property type="molecule type" value="Genomic_DNA"/>
</dbReference>
<reference evidence="1" key="1">
    <citation type="submission" date="2020-07" db="EMBL/GenBank/DDBJ databases">
        <authorList>
            <person name="Nieuwenhuis M."/>
            <person name="Van De Peppel L.J.J."/>
        </authorList>
    </citation>
    <scope>NUCLEOTIDE SEQUENCE</scope>
    <source>
        <strain evidence="1">AP01</strain>
        <tissue evidence="1">Mycelium</tissue>
    </source>
</reference>